<sequence length="430" mass="48622">MISVSSTDLPTEVILKILEDVRQPVLPNSETGLYNDTFPASIDVLAKLRLINWAWYHCVTPMLYSTLVIPCSDGLGLERRLGAIKYHPQLVETLIFEGYPSDQNSDLRKRLPHYLVGCLVECTNLQELNFNRAQLVLGILSTSTIERFLRNSVQRPIPALTFRVGGLRGAVRSFELIRAMGDNFKQLRELNLSSTAGIRFSRKFPFPRQLPSLERLTLRGLRHRVMKKVLSRIFIKVLPEELVGSSSNLTDLPRRPATSIISPLRHLTMGQIPDLRRDLPIVDLLSVNNLGSSLTSLHLTRLRTYPLYDEASLDALPTQIFRVCPRLKEFIFFMPCTQTSIRNLPPDLEVLGVLLTDKNETKFPLTSPLTITDFEPLVQLVIDTVRRRSLKKLCIGLRGNGKLIEGELDALRDSSLNAGLAFDIQVGKFW</sequence>
<reference evidence="1 2" key="1">
    <citation type="journal article" date="2019" name="Nat. Ecol. Evol.">
        <title>Megaphylogeny resolves global patterns of mushroom evolution.</title>
        <authorList>
            <person name="Varga T."/>
            <person name="Krizsan K."/>
            <person name="Foldi C."/>
            <person name="Dima B."/>
            <person name="Sanchez-Garcia M."/>
            <person name="Sanchez-Ramirez S."/>
            <person name="Szollosi G.J."/>
            <person name="Szarkandi J.G."/>
            <person name="Papp V."/>
            <person name="Albert L."/>
            <person name="Andreopoulos W."/>
            <person name="Angelini C."/>
            <person name="Antonin V."/>
            <person name="Barry K.W."/>
            <person name="Bougher N.L."/>
            <person name="Buchanan P."/>
            <person name="Buyck B."/>
            <person name="Bense V."/>
            <person name="Catcheside P."/>
            <person name="Chovatia M."/>
            <person name="Cooper J."/>
            <person name="Damon W."/>
            <person name="Desjardin D."/>
            <person name="Finy P."/>
            <person name="Geml J."/>
            <person name="Haridas S."/>
            <person name="Hughes K."/>
            <person name="Justo A."/>
            <person name="Karasinski D."/>
            <person name="Kautmanova I."/>
            <person name="Kiss B."/>
            <person name="Kocsube S."/>
            <person name="Kotiranta H."/>
            <person name="LaButti K.M."/>
            <person name="Lechner B.E."/>
            <person name="Liimatainen K."/>
            <person name="Lipzen A."/>
            <person name="Lukacs Z."/>
            <person name="Mihaltcheva S."/>
            <person name="Morgado L.N."/>
            <person name="Niskanen T."/>
            <person name="Noordeloos M.E."/>
            <person name="Ohm R.A."/>
            <person name="Ortiz-Santana B."/>
            <person name="Ovrebo C."/>
            <person name="Racz N."/>
            <person name="Riley R."/>
            <person name="Savchenko A."/>
            <person name="Shiryaev A."/>
            <person name="Soop K."/>
            <person name="Spirin V."/>
            <person name="Szebenyi C."/>
            <person name="Tomsovsky M."/>
            <person name="Tulloss R.E."/>
            <person name="Uehling J."/>
            <person name="Grigoriev I.V."/>
            <person name="Vagvolgyi C."/>
            <person name="Papp T."/>
            <person name="Martin F.M."/>
            <person name="Miettinen O."/>
            <person name="Hibbett D.S."/>
            <person name="Nagy L.G."/>
        </authorList>
    </citation>
    <scope>NUCLEOTIDE SEQUENCE [LARGE SCALE GENOMIC DNA]</scope>
    <source>
        <strain evidence="1 2">NL-1719</strain>
    </source>
</reference>
<accession>A0ACD3AFD7</accession>
<keyword evidence="2" id="KW-1185">Reference proteome</keyword>
<gene>
    <name evidence="1" type="ORF">BDN72DRAFT_963245</name>
</gene>
<protein>
    <submittedName>
        <fullName evidence="1">Uncharacterized protein</fullName>
    </submittedName>
</protein>
<dbReference type="EMBL" id="ML208476">
    <property type="protein sequence ID" value="TFK64401.1"/>
    <property type="molecule type" value="Genomic_DNA"/>
</dbReference>
<evidence type="ECO:0000313" key="2">
    <source>
        <dbReference type="Proteomes" id="UP000308600"/>
    </source>
</evidence>
<organism evidence="1 2">
    <name type="scientific">Pluteus cervinus</name>
    <dbReference type="NCBI Taxonomy" id="181527"/>
    <lineage>
        <taxon>Eukaryota</taxon>
        <taxon>Fungi</taxon>
        <taxon>Dikarya</taxon>
        <taxon>Basidiomycota</taxon>
        <taxon>Agaricomycotina</taxon>
        <taxon>Agaricomycetes</taxon>
        <taxon>Agaricomycetidae</taxon>
        <taxon>Agaricales</taxon>
        <taxon>Pluteineae</taxon>
        <taxon>Pluteaceae</taxon>
        <taxon>Pluteus</taxon>
    </lineage>
</organism>
<dbReference type="Proteomes" id="UP000308600">
    <property type="component" value="Unassembled WGS sequence"/>
</dbReference>
<evidence type="ECO:0000313" key="1">
    <source>
        <dbReference type="EMBL" id="TFK64401.1"/>
    </source>
</evidence>
<proteinExistence type="predicted"/>
<name>A0ACD3AFD7_9AGAR</name>